<accession>A0A2P2DZI4</accession>
<dbReference type="Proteomes" id="UP000245133">
    <property type="component" value="Unassembled WGS sequence"/>
</dbReference>
<proteinExistence type="predicted"/>
<organism evidence="1 2">
    <name type="scientific">Leptospira ryugenii</name>
    <dbReference type="NCBI Taxonomy" id="1917863"/>
    <lineage>
        <taxon>Bacteria</taxon>
        <taxon>Pseudomonadati</taxon>
        <taxon>Spirochaetota</taxon>
        <taxon>Spirochaetia</taxon>
        <taxon>Leptospirales</taxon>
        <taxon>Leptospiraceae</taxon>
        <taxon>Leptospira</taxon>
    </lineage>
</organism>
<evidence type="ECO:0000313" key="1">
    <source>
        <dbReference type="EMBL" id="GBF50035.1"/>
    </source>
</evidence>
<dbReference type="RefSeq" id="WP_135355019.1">
    <property type="nucleotide sequence ID" value="NZ_BFBB01000003.1"/>
</dbReference>
<dbReference type="EMBL" id="BFBB01000003">
    <property type="protein sequence ID" value="GBF50035.1"/>
    <property type="molecule type" value="Genomic_DNA"/>
</dbReference>
<dbReference type="AlphaFoldDB" id="A0A2P2DZI4"/>
<reference evidence="1 2" key="1">
    <citation type="submission" date="2018-02" db="EMBL/GenBank/DDBJ databases">
        <title>Novel Leptospira species isolated from soil and water in Japan.</title>
        <authorList>
            <person name="Nakao R."/>
            <person name="Masuzawa T."/>
        </authorList>
    </citation>
    <scope>NUCLEOTIDE SEQUENCE [LARGE SCALE GENOMIC DNA]</scope>
    <source>
        <strain evidence="1 2">YH101</strain>
    </source>
</reference>
<comment type="caution">
    <text evidence="1">The sequence shown here is derived from an EMBL/GenBank/DDBJ whole genome shotgun (WGS) entry which is preliminary data.</text>
</comment>
<protein>
    <submittedName>
        <fullName evidence="1">Uncharacterized protein</fullName>
    </submittedName>
</protein>
<evidence type="ECO:0000313" key="2">
    <source>
        <dbReference type="Proteomes" id="UP000245133"/>
    </source>
</evidence>
<dbReference type="OrthoDB" id="324251at2"/>
<gene>
    <name evidence="1" type="ORF">LPTSP4_15560</name>
</gene>
<name>A0A2P2DZI4_9LEPT</name>
<sequence>MEPALFLYHKYPKKLNPKFFQEGSSHYQMVERNRVDGVPKVSSLDLTLLVYDQEFLTEIRSSFPNSAFPLYKLIWKKRYGTYSIEEGEQRFTVDYESLSSGEVTANDLLTLLKTFSHAKEKTVSIRESKSFVLDGEQAFLEAESISIGPEHTFKWQNMPPKSDRENLKASFQSLNGNDLQFKTASEHYDFLQIQFESDTIQKNKLYYRPIFSEGGKEIYILPPLINQSPTLPKEPLGFERYGIFLYHEETK</sequence>
<keyword evidence="2" id="KW-1185">Reference proteome</keyword>